<keyword evidence="4 7" id="KW-0812">Transmembrane</keyword>
<accession>A0A853JDV5</accession>
<proteinExistence type="inferred from homology"/>
<keyword evidence="5 7" id="KW-1133">Transmembrane helix</keyword>
<feature type="transmembrane region" description="Helical" evidence="7">
    <location>
        <begin position="88"/>
        <end position="104"/>
    </location>
</feature>
<evidence type="ECO:0000256" key="6">
    <source>
        <dbReference type="ARBA" id="ARBA00023136"/>
    </source>
</evidence>
<keyword evidence="3" id="KW-1003">Cell membrane</keyword>
<organism evidence="8 9">
    <name type="scientific">Luteimonas salinisoli</name>
    <dbReference type="NCBI Taxonomy" id="2752307"/>
    <lineage>
        <taxon>Bacteria</taxon>
        <taxon>Pseudomonadati</taxon>
        <taxon>Pseudomonadota</taxon>
        <taxon>Gammaproteobacteria</taxon>
        <taxon>Lysobacterales</taxon>
        <taxon>Lysobacteraceae</taxon>
        <taxon>Luteimonas</taxon>
    </lineage>
</organism>
<dbReference type="AlphaFoldDB" id="A0A853JDV5"/>
<dbReference type="InterPro" id="IPR051907">
    <property type="entry name" value="DoxX-like_oxidoreductase"/>
</dbReference>
<comment type="caution">
    <text evidence="8">The sequence shown here is derived from an EMBL/GenBank/DDBJ whole genome shotgun (WGS) entry which is preliminary data.</text>
</comment>
<sequence length="143" mass="15776">MAIARWHRWVEGWCAARPHAGLLLLRLVCGGHLVWMTQDNVFSWARMLEFRDFLAHHGFAWPLFCALLSVAGQFLGGLALVVGLYTRFAGLVVAVNFAVAIWMVDGRAPYPAAFAAMALVATGLCLMFTGAGRWSLDRVRRAA</sequence>
<evidence type="ECO:0000256" key="4">
    <source>
        <dbReference type="ARBA" id="ARBA00022692"/>
    </source>
</evidence>
<dbReference type="Proteomes" id="UP000578091">
    <property type="component" value="Unassembled WGS sequence"/>
</dbReference>
<dbReference type="PANTHER" id="PTHR33452:SF1">
    <property type="entry name" value="INNER MEMBRANE PROTEIN YPHA-RELATED"/>
    <property type="match status" value="1"/>
</dbReference>
<dbReference type="InterPro" id="IPR032808">
    <property type="entry name" value="DoxX"/>
</dbReference>
<comment type="subcellular location">
    <subcellularLocation>
        <location evidence="1">Cell membrane</location>
        <topology evidence="1">Multi-pass membrane protein</topology>
    </subcellularLocation>
</comment>
<protein>
    <submittedName>
        <fullName evidence="8">DoxX family protein</fullName>
    </submittedName>
</protein>
<name>A0A853JDV5_9GAMM</name>
<dbReference type="RefSeq" id="WP_180678505.1">
    <property type="nucleotide sequence ID" value="NZ_JACCKA010000060.1"/>
</dbReference>
<comment type="similarity">
    <text evidence="2">Belongs to the DoxX family.</text>
</comment>
<dbReference type="GO" id="GO:0005886">
    <property type="term" value="C:plasma membrane"/>
    <property type="evidence" value="ECO:0007669"/>
    <property type="project" value="UniProtKB-SubCell"/>
</dbReference>
<evidence type="ECO:0000256" key="7">
    <source>
        <dbReference type="SAM" id="Phobius"/>
    </source>
</evidence>
<dbReference type="PANTHER" id="PTHR33452">
    <property type="entry name" value="OXIDOREDUCTASE CATD-RELATED"/>
    <property type="match status" value="1"/>
</dbReference>
<feature type="transmembrane region" description="Helical" evidence="7">
    <location>
        <begin position="110"/>
        <end position="131"/>
    </location>
</feature>
<feature type="transmembrane region" description="Helical" evidence="7">
    <location>
        <begin position="58"/>
        <end position="81"/>
    </location>
</feature>
<feature type="transmembrane region" description="Helical" evidence="7">
    <location>
        <begin position="20"/>
        <end position="38"/>
    </location>
</feature>
<keyword evidence="6 7" id="KW-0472">Membrane</keyword>
<evidence type="ECO:0000313" key="9">
    <source>
        <dbReference type="Proteomes" id="UP000578091"/>
    </source>
</evidence>
<dbReference type="Pfam" id="PF07681">
    <property type="entry name" value="DoxX"/>
    <property type="match status" value="1"/>
</dbReference>
<evidence type="ECO:0000256" key="1">
    <source>
        <dbReference type="ARBA" id="ARBA00004651"/>
    </source>
</evidence>
<keyword evidence="9" id="KW-1185">Reference proteome</keyword>
<dbReference type="EMBL" id="JACCKA010000060">
    <property type="protein sequence ID" value="NZA26718.1"/>
    <property type="molecule type" value="Genomic_DNA"/>
</dbReference>
<reference evidence="8 9" key="1">
    <citation type="submission" date="2020-07" db="EMBL/GenBank/DDBJ databases">
        <title>Luteimonas sp. SJ-92.</title>
        <authorList>
            <person name="Huang X.-X."/>
            <person name="Xu L."/>
            <person name="Sun J.-Q."/>
        </authorList>
    </citation>
    <scope>NUCLEOTIDE SEQUENCE [LARGE SCALE GENOMIC DNA]</scope>
    <source>
        <strain evidence="8 9">SJ-92</strain>
    </source>
</reference>
<evidence type="ECO:0000256" key="2">
    <source>
        <dbReference type="ARBA" id="ARBA00006679"/>
    </source>
</evidence>
<gene>
    <name evidence="8" type="ORF">H0E84_09995</name>
</gene>
<evidence type="ECO:0000256" key="3">
    <source>
        <dbReference type="ARBA" id="ARBA00022475"/>
    </source>
</evidence>
<evidence type="ECO:0000313" key="8">
    <source>
        <dbReference type="EMBL" id="NZA26718.1"/>
    </source>
</evidence>
<evidence type="ECO:0000256" key="5">
    <source>
        <dbReference type="ARBA" id="ARBA00022989"/>
    </source>
</evidence>